<dbReference type="AlphaFoldDB" id="A0A641Q9C3"/>
<dbReference type="RefSeq" id="WP_138293611.1">
    <property type="nucleotide sequence ID" value="NZ_CACRTD010000085.1"/>
</dbReference>
<gene>
    <name evidence="1" type="ORF">F3D74_09140</name>
</gene>
<dbReference type="EMBL" id="VWKV01000011">
    <property type="protein sequence ID" value="KAA3963374.1"/>
    <property type="molecule type" value="Genomic_DNA"/>
</dbReference>
<dbReference type="Gene3D" id="1.20.120.20">
    <property type="entry name" value="Apolipoprotein"/>
    <property type="match status" value="1"/>
</dbReference>
<name>A0A641Q9C3_BACOV</name>
<protein>
    <submittedName>
        <fullName evidence="1">Uncharacterized protein</fullName>
    </submittedName>
</protein>
<evidence type="ECO:0000313" key="1">
    <source>
        <dbReference type="EMBL" id="KAA3963374.1"/>
    </source>
</evidence>
<proteinExistence type="predicted"/>
<reference evidence="1" key="1">
    <citation type="journal article" date="2019" name="Nat. Med.">
        <title>A library of human gut bacterial isolates paired with longitudinal multiomics data enables mechanistic microbiome research.</title>
        <authorList>
            <person name="Poyet M."/>
            <person name="Groussin M."/>
            <person name="Gibbons S.M."/>
            <person name="Avila-Pacheco J."/>
            <person name="Jiang X."/>
            <person name="Kearney S.M."/>
            <person name="Perrotta A.R."/>
            <person name="Berdy B."/>
            <person name="Zhao S."/>
            <person name="Lieberman T.D."/>
            <person name="Swanson P.K."/>
            <person name="Smith M."/>
            <person name="Roesemann S."/>
            <person name="Alexander J.E."/>
            <person name="Rich S.A."/>
            <person name="Livny J."/>
            <person name="Vlamakis H."/>
            <person name="Clish C."/>
            <person name="Bullock K."/>
            <person name="Deik A."/>
            <person name="Scott J."/>
            <person name="Pierce K.A."/>
            <person name="Xavier R.J."/>
            <person name="Alm E.J."/>
        </authorList>
    </citation>
    <scope>NUCLEOTIDE SEQUENCE</scope>
    <source>
        <strain evidence="1">BIOML-A154</strain>
    </source>
</reference>
<organism evidence="1">
    <name type="scientific">Bacteroides ovatus</name>
    <dbReference type="NCBI Taxonomy" id="28116"/>
    <lineage>
        <taxon>Bacteria</taxon>
        <taxon>Pseudomonadati</taxon>
        <taxon>Bacteroidota</taxon>
        <taxon>Bacteroidia</taxon>
        <taxon>Bacteroidales</taxon>
        <taxon>Bacteroidaceae</taxon>
        <taxon>Bacteroides</taxon>
    </lineage>
</organism>
<comment type="caution">
    <text evidence="1">The sequence shown here is derived from an EMBL/GenBank/DDBJ whole genome shotgun (WGS) entry which is preliminary data.</text>
</comment>
<sequence length="268" mass="29658">MEAKDITRELIALEQGIQRLRKSNNWLKLGLNEGDFQSQEIIDYLQRPLGENVQLDVETENKIKAAVYLSVKRSKWKPRKIAKQLAEAAAEALRDARLVALYESNKIGAKQYKEECENNFVSKVVSTTKRIKKRYGRKLVKGVLATALGLVGGPAGLIAGGIMLVSEIIPKKTKEKIRKKVKEVALKAAETISQGVINLYRKGEKIASRIAEKVVKAAENVAEGISIYAAPVVDCIKSVAHTIVEEVKEVGAKVKQGAKKVWKWLTGK</sequence>
<accession>A0A641Q9C3</accession>